<organism evidence="1 2">
    <name type="scientific">Xenopus laevis</name>
    <name type="common">African clawed frog</name>
    <dbReference type="NCBI Taxonomy" id="8355"/>
    <lineage>
        <taxon>Eukaryota</taxon>
        <taxon>Metazoa</taxon>
        <taxon>Chordata</taxon>
        <taxon>Craniata</taxon>
        <taxon>Vertebrata</taxon>
        <taxon>Euteleostomi</taxon>
        <taxon>Amphibia</taxon>
        <taxon>Batrachia</taxon>
        <taxon>Anura</taxon>
        <taxon>Pipoidea</taxon>
        <taxon>Pipidae</taxon>
        <taxon>Xenopodinae</taxon>
        <taxon>Xenopus</taxon>
        <taxon>Xenopus</taxon>
    </lineage>
</organism>
<evidence type="ECO:0000313" key="1">
    <source>
        <dbReference type="EMBL" id="OCT78234.1"/>
    </source>
</evidence>
<gene>
    <name evidence="1" type="ORF">XELAEV_18029342mg</name>
</gene>
<sequence length="100" mass="11751">MQQWTLGHPPPKYKPHEDESTFWALSGQAKFLALSRGHQEVINREVFKEYGYYMPYVPLRIHQEVDDHLDAWIQKDILGNQNLEPSMLQHYAKDTPATND</sequence>
<proteinExistence type="predicted"/>
<reference evidence="2" key="1">
    <citation type="journal article" date="2016" name="Nature">
        <title>Genome evolution in the allotetraploid frog Xenopus laevis.</title>
        <authorList>
            <person name="Session A.M."/>
            <person name="Uno Y."/>
            <person name="Kwon T."/>
            <person name="Chapman J.A."/>
            <person name="Toyoda A."/>
            <person name="Takahashi S."/>
            <person name="Fukui A."/>
            <person name="Hikosaka A."/>
            <person name="Suzuki A."/>
            <person name="Kondo M."/>
            <person name="van Heeringen S.J."/>
            <person name="Quigley I."/>
            <person name="Heinz S."/>
            <person name="Ogino H."/>
            <person name="Ochi H."/>
            <person name="Hellsten U."/>
            <person name="Lyons J.B."/>
            <person name="Simakov O."/>
            <person name="Putnam N."/>
            <person name="Stites J."/>
            <person name="Kuroki Y."/>
            <person name="Tanaka T."/>
            <person name="Michiue T."/>
            <person name="Watanabe M."/>
            <person name="Bogdanovic O."/>
            <person name="Lister R."/>
            <person name="Georgiou G."/>
            <person name="Paranjpe S.S."/>
            <person name="van Kruijsbergen I."/>
            <person name="Shu S."/>
            <person name="Carlson J."/>
            <person name="Kinoshita T."/>
            <person name="Ohta Y."/>
            <person name="Mawaribuchi S."/>
            <person name="Jenkins J."/>
            <person name="Grimwood J."/>
            <person name="Schmutz J."/>
            <person name="Mitros T."/>
            <person name="Mozaffari S.V."/>
            <person name="Suzuki Y."/>
            <person name="Haramoto Y."/>
            <person name="Yamamoto T.S."/>
            <person name="Takagi C."/>
            <person name="Heald R."/>
            <person name="Miller K."/>
            <person name="Haudenschild C."/>
            <person name="Kitzman J."/>
            <person name="Nakayama T."/>
            <person name="Izutsu Y."/>
            <person name="Robert J."/>
            <person name="Fortriede J."/>
            <person name="Burns K."/>
            <person name="Lotay V."/>
            <person name="Karimi K."/>
            <person name="Yasuoka Y."/>
            <person name="Dichmann D.S."/>
            <person name="Flajnik M.F."/>
            <person name="Houston D.W."/>
            <person name="Shendure J."/>
            <person name="DuPasquier L."/>
            <person name="Vize P.D."/>
            <person name="Zorn A.M."/>
            <person name="Ito M."/>
            <person name="Marcotte E.M."/>
            <person name="Wallingford J.B."/>
            <person name="Ito Y."/>
            <person name="Asashima M."/>
            <person name="Ueno N."/>
            <person name="Matsuda Y."/>
            <person name="Veenstra G.J."/>
            <person name="Fujiyama A."/>
            <person name="Harland R.M."/>
            <person name="Taira M."/>
            <person name="Rokhsar D.S."/>
        </authorList>
    </citation>
    <scope>NUCLEOTIDE SEQUENCE [LARGE SCALE GENOMIC DNA]</scope>
    <source>
        <strain evidence="2">J</strain>
    </source>
</reference>
<dbReference type="EMBL" id="CM004475">
    <property type="protein sequence ID" value="OCT78234.1"/>
    <property type="molecule type" value="Genomic_DNA"/>
</dbReference>
<dbReference type="AlphaFoldDB" id="A0A974CRB7"/>
<protein>
    <submittedName>
        <fullName evidence="1">Uncharacterized protein</fullName>
    </submittedName>
</protein>
<name>A0A974CRB7_XENLA</name>
<evidence type="ECO:0000313" key="2">
    <source>
        <dbReference type="Proteomes" id="UP000694892"/>
    </source>
</evidence>
<dbReference type="Proteomes" id="UP000694892">
    <property type="component" value="Chromosome 5S"/>
</dbReference>
<accession>A0A974CRB7</accession>